<keyword evidence="3" id="KW-1133">Transmembrane helix</keyword>
<keyword evidence="9" id="KW-1185">Reference proteome</keyword>
<dbReference type="PRINTS" id="PR00248">
    <property type="entry name" value="GPCRMGR"/>
</dbReference>
<evidence type="ECO:0000256" key="6">
    <source>
        <dbReference type="ARBA" id="ARBA00023180"/>
    </source>
</evidence>
<dbReference type="AlphaFoldDB" id="A0A8J2LX54"/>
<dbReference type="GO" id="GO:0016020">
    <property type="term" value="C:membrane"/>
    <property type="evidence" value="ECO:0007669"/>
    <property type="project" value="UniProtKB-SubCell"/>
</dbReference>
<keyword evidence="2" id="KW-0812">Transmembrane</keyword>
<dbReference type="InterPro" id="IPR028082">
    <property type="entry name" value="Peripla_BP_I"/>
</dbReference>
<keyword evidence="4" id="KW-0472">Membrane</keyword>
<dbReference type="Gene3D" id="3.40.50.2300">
    <property type="match status" value="1"/>
</dbReference>
<dbReference type="SUPFAM" id="SSF53822">
    <property type="entry name" value="Periplasmic binding protein-like I"/>
    <property type="match status" value="1"/>
</dbReference>
<dbReference type="Pfam" id="PF01094">
    <property type="entry name" value="ANF_receptor"/>
    <property type="match status" value="1"/>
</dbReference>
<sequence length="176" mass="19185">MLTKPFNNLRFIFIILLAENSPILFGRQVFLKGDIMLGGLFPVHEAGLNGSECGVLKAAQGVQRLQAMIYALDLVNNDETILPGIVLGAQILDTCSTDSYALEQTLVFIKTIMSQENEIYCSDGSKPIYQHHPVTAVIGAASSQVSVMVASMLQLFKVPQISYSSTGSELSEKPRF</sequence>
<dbReference type="InterPro" id="IPR000337">
    <property type="entry name" value="GPCR_3"/>
</dbReference>
<organism evidence="8 9">
    <name type="scientific">Cercopithifilaria johnstoni</name>
    <dbReference type="NCBI Taxonomy" id="2874296"/>
    <lineage>
        <taxon>Eukaryota</taxon>
        <taxon>Metazoa</taxon>
        <taxon>Ecdysozoa</taxon>
        <taxon>Nematoda</taxon>
        <taxon>Chromadorea</taxon>
        <taxon>Rhabditida</taxon>
        <taxon>Spirurina</taxon>
        <taxon>Spiruromorpha</taxon>
        <taxon>Filarioidea</taxon>
        <taxon>Onchocercidae</taxon>
        <taxon>Cercopithifilaria</taxon>
    </lineage>
</organism>
<proteinExistence type="predicted"/>
<protein>
    <recommendedName>
        <fullName evidence="7">Receptor ligand binding region domain-containing protein</fullName>
    </recommendedName>
</protein>
<name>A0A8J2LX54_9BILA</name>
<comment type="subcellular location">
    <subcellularLocation>
        <location evidence="1">Membrane</location>
        <topology evidence="1">Multi-pass membrane protein</topology>
    </subcellularLocation>
</comment>
<dbReference type="PANTHER" id="PTHR24060">
    <property type="entry name" value="METABOTROPIC GLUTAMATE RECEPTOR"/>
    <property type="match status" value="1"/>
</dbReference>
<dbReference type="Proteomes" id="UP000746747">
    <property type="component" value="Unassembled WGS sequence"/>
</dbReference>
<evidence type="ECO:0000256" key="4">
    <source>
        <dbReference type="ARBA" id="ARBA00023136"/>
    </source>
</evidence>
<keyword evidence="6" id="KW-0325">Glycoprotein</keyword>
<evidence type="ECO:0000313" key="9">
    <source>
        <dbReference type="Proteomes" id="UP000746747"/>
    </source>
</evidence>
<dbReference type="InterPro" id="IPR001828">
    <property type="entry name" value="ANF_lig-bd_rcpt"/>
</dbReference>
<comment type="caution">
    <text evidence="8">The sequence shown here is derived from an EMBL/GenBank/DDBJ whole genome shotgun (WGS) entry which is preliminary data.</text>
</comment>
<accession>A0A8J2LX54</accession>
<evidence type="ECO:0000259" key="7">
    <source>
        <dbReference type="Pfam" id="PF01094"/>
    </source>
</evidence>
<evidence type="ECO:0000256" key="5">
    <source>
        <dbReference type="ARBA" id="ARBA00023170"/>
    </source>
</evidence>
<dbReference type="InterPro" id="IPR050726">
    <property type="entry name" value="mGluR"/>
</dbReference>
<evidence type="ECO:0000256" key="1">
    <source>
        <dbReference type="ARBA" id="ARBA00004141"/>
    </source>
</evidence>
<evidence type="ECO:0000313" key="8">
    <source>
        <dbReference type="EMBL" id="CAG9531572.1"/>
    </source>
</evidence>
<reference evidence="8" key="1">
    <citation type="submission" date="2021-09" db="EMBL/GenBank/DDBJ databases">
        <authorList>
            <consortium name="Pathogen Informatics"/>
        </authorList>
    </citation>
    <scope>NUCLEOTIDE SEQUENCE</scope>
</reference>
<feature type="non-terminal residue" evidence="8">
    <location>
        <position position="1"/>
    </location>
</feature>
<evidence type="ECO:0000256" key="2">
    <source>
        <dbReference type="ARBA" id="ARBA00022692"/>
    </source>
</evidence>
<evidence type="ECO:0000256" key="3">
    <source>
        <dbReference type="ARBA" id="ARBA00022989"/>
    </source>
</evidence>
<gene>
    <name evidence="8" type="ORF">CJOHNSTONI_LOCUS1959</name>
</gene>
<dbReference type="EMBL" id="CAKAEH010000656">
    <property type="protein sequence ID" value="CAG9531572.1"/>
    <property type="molecule type" value="Genomic_DNA"/>
</dbReference>
<feature type="domain" description="Receptor ligand binding region" evidence="7">
    <location>
        <begin position="64"/>
        <end position="176"/>
    </location>
</feature>
<dbReference type="OrthoDB" id="425344at2759"/>
<keyword evidence="5" id="KW-0675">Receptor</keyword>
<dbReference type="GO" id="GO:0004930">
    <property type="term" value="F:G protein-coupled receptor activity"/>
    <property type="evidence" value="ECO:0007669"/>
    <property type="project" value="InterPro"/>
</dbReference>